<name>A0ABW6JUH5_9BACI</name>
<dbReference type="PANTHER" id="PTHR43135:SF3">
    <property type="entry name" value="ALPHA-D-RIBOSE 1-METHYLPHOSPHONATE 5-TRIPHOSPHATE DIPHOSPHATASE"/>
    <property type="match status" value="1"/>
</dbReference>
<dbReference type="Gene3D" id="3.20.20.140">
    <property type="entry name" value="Metal-dependent hydrolases"/>
    <property type="match status" value="1"/>
</dbReference>
<dbReference type="Pfam" id="PF01979">
    <property type="entry name" value="Amidohydro_1"/>
    <property type="match status" value="1"/>
</dbReference>
<dbReference type="PANTHER" id="PTHR43135">
    <property type="entry name" value="ALPHA-D-RIBOSE 1-METHYLPHOSPHONATE 5-TRIPHOSPHATE DIPHOSPHATASE"/>
    <property type="match status" value="1"/>
</dbReference>
<sequence length="410" mass="44914">MLVLKGRVIDGTGRDPVEKGIVVIKDNKINLVCKEDEFNVPEGVQVIEVEEGTIMPGFIDQHVHLGVGTMNSMHMYTPSAYEKTCQAIWDMDKLIDAGFTTVREVGGFANHLKEPIQKGLVKGTRICASGRIITQTGGHADFYQKFPISFVKNRANVGNLAEIADGIPEVRKAVRLQFREGAEFIKTCTTGGITSQGDGNKDSQYSVSELKVMVEEAEMHGSYVAAHAQGTAGIKNALEAGIKSIEHGMFMDEECIELMVKKGAWLVPTFSIAHLYMQNIDTLPEWVKPKILSSYEAHYKSFEMCRKAGIKIGLGADLLGDPNICPYGLNGMEFERLVYAGMSPMEAIVAATKTGSELIMREDELGTLEEGKLADVTIVKGNPLEDIGILTNPENIKMVIIDGEIVKENK</sequence>
<keyword evidence="3" id="KW-1185">Reference proteome</keyword>
<dbReference type="InterPro" id="IPR032466">
    <property type="entry name" value="Metal_Hydrolase"/>
</dbReference>
<dbReference type="RefSeq" id="WP_389214503.1">
    <property type="nucleotide sequence ID" value="NZ_JBIACJ010000001.1"/>
</dbReference>
<feature type="domain" description="Amidohydrolase-related" evidence="1">
    <location>
        <begin position="53"/>
        <end position="406"/>
    </location>
</feature>
<dbReference type="EMBL" id="JBIACJ010000001">
    <property type="protein sequence ID" value="MFE8695062.1"/>
    <property type="molecule type" value="Genomic_DNA"/>
</dbReference>
<dbReference type="InterPro" id="IPR051781">
    <property type="entry name" value="Metallo-dep_Hydrolase"/>
</dbReference>
<evidence type="ECO:0000259" key="1">
    <source>
        <dbReference type="Pfam" id="PF01979"/>
    </source>
</evidence>
<gene>
    <name evidence="2" type="ORF">ACFYKT_01685</name>
</gene>
<evidence type="ECO:0000313" key="2">
    <source>
        <dbReference type="EMBL" id="MFE8695062.1"/>
    </source>
</evidence>
<evidence type="ECO:0000313" key="3">
    <source>
        <dbReference type="Proteomes" id="UP001601058"/>
    </source>
</evidence>
<organism evidence="2 3">
    <name type="scientific">Cytobacillus mangrovibacter</name>
    <dbReference type="NCBI Taxonomy" id="3299024"/>
    <lineage>
        <taxon>Bacteria</taxon>
        <taxon>Bacillati</taxon>
        <taxon>Bacillota</taxon>
        <taxon>Bacilli</taxon>
        <taxon>Bacillales</taxon>
        <taxon>Bacillaceae</taxon>
        <taxon>Cytobacillus</taxon>
    </lineage>
</organism>
<reference evidence="2 3" key="1">
    <citation type="submission" date="2024-08" db="EMBL/GenBank/DDBJ databases">
        <title>Two novel Cytobacillus novel species.</title>
        <authorList>
            <person name="Liu G."/>
        </authorList>
    </citation>
    <scope>NUCLEOTIDE SEQUENCE [LARGE SCALE GENOMIC DNA]</scope>
    <source>
        <strain evidence="2 3">FJAT-53684</strain>
    </source>
</reference>
<dbReference type="InterPro" id="IPR011059">
    <property type="entry name" value="Metal-dep_hydrolase_composite"/>
</dbReference>
<dbReference type="SUPFAM" id="SSF51338">
    <property type="entry name" value="Composite domain of metallo-dependent hydrolases"/>
    <property type="match status" value="1"/>
</dbReference>
<dbReference type="Gene3D" id="2.30.40.10">
    <property type="entry name" value="Urease, subunit C, domain 1"/>
    <property type="match status" value="1"/>
</dbReference>
<protein>
    <submittedName>
        <fullName evidence="2">Amidohydrolase family protein</fullName>
    </submittedName>
</protein>
<comment type="caution">
    <text evidence="2">The sequence shown here is derived from an EMBL/GenBank/DDBJ whole genome shotgun (WGS) entry which is preliminary data.</text>
</comment>
<dbReference type="InterPro" id="IPR057744">
    <property type="entry name" value="OTAase-like"/>
</dbReference>
<dbReference type="SUPFAM" id="SSF51556">
    <property type="entry name" value="Metallo-dependent hydrolases"/>
    <property type="match status" value="1"/>
</dbReference>
<dbReference type="CDD" id="cd01299">
    <property type="entry name" value="Met_dep_hydrolase_A"/>
    <property type="match status" value="1"/>
</dbReference>
<dbReference type="InterPro" id="IPR006680">
    <property type="entry name" value="Amidohydro-rel"/>
</dbReference>
<accession>A0ABW6JUH5</accession>
<proteinExistence type="predicted"/>
<dbReference type="Proteomes" id="UP001601058">
    <property type="component" value="Unassembled WGS sequence"/>
</dbReference>